<proteinExistence type="predicted"/>
<protein>
    <submittedName>
        <fullName evidence="2">Uncharacterized protein</fullName>
    </submittedName>
</protein>
<sequence>AGDEERFLPLGDFGGRAPRPPEGRGKVRPRTQDGVGNQTVARIPKTLKFVVVIVAVLPPVSPRRGPWQEKSAPGEGYGRQGNTMGQGDRGTRSGCLALVTCGRACPGRTNPSSESGGAESALSLAVRCPRMEGSCRIERGRESRWKL</sequence>
<feature type="region of interest" description="Disordered" evidence="1">
    <location>
        <begin position="61"/>
        <end position="91"/>
    </location>
</feature>
<dbReference type="AlphaFoldDB" id="G7N0P5"/>
<name>G7N0P5_MACMU</name>
<dbReference type="EMBL" id="CM001260">
    <property type="protein sequence ID" value="EHH28347.1"/>
    <property type="molecule type" value="Genomic_DNA"/>
</dbReference>
<accession>G7N0P5</accession>
<feature type="non-terminal residue" evidence="2">
    <location>
        <position position="1"/>
    </location>
</feature>
<evidence type="ECO:0000256" key="1">
    <source>
        <dbReference type="SAM" id="MobiDB-lite"/>
    </source>
</evidence>
<feature type="region of interest" description="Disordered" evidence="1">
    <location>
        <begin position="1"/>
        <end position="39"/>
    </location>
</feature>
<evidence type="ECO:0000313" key="2">
    <source>
        <dbReference type="EMBL" id="EHH28347.1"/>
    </source>
</evidence>
<gene>
    <name evidence="2" type="ORF">EGK_18769</name>
</gene>
<feature type="non-terminal residue" evidence="2">
    <location>
        <position position="147"/>
    </location>
</feature>
<dbReference type="Proteomes" id="UP000013456">
    <property type="component" value="Chromosome 8"/>
</dbReference>
<reference evidence="2" key="1">
    <citation type="journal article" date="2011" name="Nat. Biotechnol.">
        <title>Genome sequencing and comparison of two nonhuman primate animal models, the cynomolgus and Chinese rhesus macaques.</title>
        <authorList>
            <person name="Yan G."/>
            <person name="Zhang G."/>
            <person name="Fang X."/>
            <person name="Zhang Y."/>
            <person name="Li C."/>
            <person name="Ling F."/>
            <person name="Cooper D.N."/>
            <person name="Li Q."/>
            <person name="Li Y."/>
            <person name="van Gool A.J."/>
            <person name="Du H."/>
            <person name="Chen J."/>
            <person name="Chen R."/>
            <person name="Zhang P."/>
            <person name="Huang Z."/>
            <person name="Thompson J.R."/>
            <person name="Meng Y."/>
            <person name="Bai Y."/>
            <person name="Wang J."/>
            <person name="Zhuo M."/>
            <person name="Wang T."/>
            <person name="Huang Y."/>
            <person name="Wei L."/>
            <person name="Li J."/>
            <person name="Wang Z."/>
            <person name="Hu H."/>
            <person name="Yang P."/>
            <person name="Le L."/>
            <person name="Stenson P.D."/>
            <person name="Li B."/>
            <person name="Liu X."/>
            <person name="Ball E.V."/>
            <person name="An N."/>
            <person name="Huang Q."/>
            <person name="Zhang Y."/>
            <person name="Fan W."/>
            <person name="Zhang X."/>
            <person name="Li Y."/>
            <person name="Wang W."/>
            <person name="Katze M.G."/>
            <person name="Su B."/>
            <person name="Nielsen R."/>
            <person name="Yang H."/>
            <person name="Wang J."/>
            <person name="Wang X."/>
            <person name="Wang J."/>
        </authorList>
    </citation>
    <scope>NUCLEOTIDE SEQUENCE [LARGE SCALE GENOMIC DNA]</scope>
    <source>
        <strain evidence="2">CR-5</strain>
    </source>
</reference>
<organism evidence="2">
    <name type="scientific">Macaca mulatta</name>
    <name type="common">Rhesus macaque</name>
    <dbReference type="NCBI Taxonomy" id="9544"/>
    <lineage>
        <taxon>Eukaryota</taxon>
        <taxon>Metazoa</taxon>
        <taxon>Chordata</taxon>
        <taxon>Craniata</taxon>
        <taxon>Vertebrata</taxon>
        <taxon>Euteleostomi</taxon>
        <taxon>Mammalia</taxon>
        <taxon>Eutheria</taxon>
        <taxon>Euarchontoglires</taxon>
        <taxon>Primates</taxon>
        <taxon>Haplorrhini</taxon>
        <taxon>Catarrhini</taxon>
        <taxon>Cercopithecidae</taxon>
        <taxon>Cercopithecinae</taxon>
        <taxon>Macaca</taxon>
    </lineage>
</organism>